<comment type="similarity">
    <text evidence="6 7">Belongs to the FliO/MopB family.</text>
</comment>
<feature type="transmembrane region" description="Helical" evidence="7">
    <location>
        <begin position="6"/>
        <end position="26"/>
    </location>
</feature>
<keyword evidence="4 7" id="KW-0472">Membrane</keyword>
<sequence>MSVAWSGLAGSVLALAFVLALAWFGLRWMRRFAQPPADAGAPELRVLRTLALGPRERLVLVRHGDADLLLGVGADGVRLLGRRDAAACVPPPR</sequence>
<evidence type="ECO:0000313" key="9">
    <source>
        <dbReference type="Proteomes" id="UP000802098"/>
    </source>
</evidence>
<accession>A0ABX0HTU1</accession>
<evidence type="ECO:0000256" key="5">
    <source>
        <dbReference type="ARBA" id="ARBA00023143"/>
    </source>
</evidence>
<dbReference type="InterPro" id="IPR022781">
    <property type="entry name" value="Flagellar_biosynth_FliO"/>
</dbReference>
<dbReference type="RefSeq" id="WP_009857043.1">
    <property type="nucleotide sequence ID" value="NZ_JAAOCD010000001.1"/>
</dbReference>
<keyword evidence="9" id="KW-1185">Reference proteome</keyword>
<keyword evidence="3 7" id="KW-1133">Transmembrane helix</keyword>
<dbReference type="EMBL" id="JAAOCD010000001">
    <property type="protein sequence ID" value="NHK96819.1"/>
    <property type="molecule type" value="Genomic_DNA"/>
</dbReference>
<keyword evidence="8" id="KW-0966">Cell projection</keyword>
<keyword evidence="5 7" id="KW-0975">Bacterial flagellum</keyword>
<keyword evidence="1 7" id="KW-1003">Cell membrane</keyword>
<dbReference type="Pfam" id="PF04347">
    <property type="entry name" value="FliO"/>
    <property type="match status" value="1"/>
</dbReference>
<gene>
    <name evidence="8" type="primary">fliO</name>
    <name evidence="8" type="ORF">G7087_00355</name>
</gene>
<keyword evidence="8" id="KW-0969">Cilium</keyword>
<evidence type="ECO:0000256" key="4">
    <source>
        <dbReference type="ARBA" id="ARBA00023136"/>
    </source>
</evidence>
<evidence type="ECO:0000313" key="8">
    <source>
        <dbReference type="EMBL" id="NHK96819.1"/>
    </source>
</evidence>
<keyword evidence="2 7" id="KW-0812">Transmembrane</keyword>
<dbReference type="PANTHER" id="PTHR38766:SF1">
    <property type="entry name" value="FLAGELLAR PROTEIN FLIO"/>
    <property type="match status" value="1"/>
</dbReference>
<name>A0ABX0HTU1_9BURK</name>
<organism evidence="8 9">
    <name type="scientific">Rubrivivax benzoatilyticus</name>
    <dbReference type="NCBI Taxonomy" id="316997"/>
    <lineage>
        <taxon>Bacteria</taxon>
        <taxon>Pseudomonadati</taxon>
        <taxon>Pseudomonadota</taxon>
        <taxon>Betaproteobacteria</taxon>
        <taxon>Burkholderiales</taxon>
        <taxon>Sphaerotilaceae</taxon>
        <taxon>Rubrivivax</taxon>
    </lineage>
</organism>
<dbReference type="PANTHER" id="PTHR38766">
    <property type="entry name" value="FLAGELLAR PROTEIN FLIO"/>
    <property type="match status" value="1"/>
</dbReference>
<evidence type="ECO:0000256" key="2">
    <source>
        <dbReference type="ARBA" id="ARBA00022692"/>
    </source>
</evidence>
<evidence type="ECO:0000256" key="3">
    <source>
        <dbReference type="ARBA" id="ARBA00022989"/>
    </source>
</evidence>
<comment type="caution">
    <text evidence="8">The sequence shown here is derived from an EMBL/GenBank/DDBJ whole genome shotgun (WGS) entry which is preliminary data.</text>
</comment>
<dbReference type="Proteomes" id="UP000802098">
    <property type="component" value="Unassembled WGS sequence"/>
</dbReference>
<keyword evidence="8" id="KW-0282">Flagellum</keyword>
<evidence type="ECO:0000256" key="6">
    <source>
        <dbReference type="ARBA" id="ARBA00037937"/>
    </source>
</evidence>
<evidence type="ECO:0000256" key="7">
    <source>
        <dbReference type="RuleBase" id="RU362064"/>
    </source>
</evidence>
<dbReference type="InterPro" id="IPR052205">
    <property type="entry name" value="FliO/MopB"/>
</dbReference>
<comment type="subcellular location">
    <subcellularLocation>
        <location evidence="7">Cell membrane</location>
    </subcellularLocation>
    <subcellularLocation>
        <location evidence="7">Bacterial flagellum basal body</location>
    </subcellularLocation>
</comment>
<dbReference type="NCBIfam" id="TIGR03500">
    <property type="entry name" value="FliO_TIGR"/>
    <property type="match status" value="1"/>
</dbReference>
<reference evidence="8 9" key="1">
    <citation type="submission" date="2020-03" db="EMBL/GenBank/DDBJ databases">
        <title>Rubrivivax benzoatilyticus JA2 (sequenced after 10 years sub-culturing).</title>
        <authorList>
            <person name="Gupta D."/>
            <person name="Chintalapati S."/>
            <person name="Chintalapati V.R."/>
        </authorList>
    </citation>
    <scope>NUCLEOTIDE SEQUENCE [LARGE SCALE GENOMIC DNA]</scope>
    <source>
        <strain evidence="8 9">JA2-Mal</strain>
    </source>
</reference>
<proteinExistence type="inferred from homology"/>
<protein>
    <recommendedName>
        <fullName evidence="7">Flagellar protein</fullName>
    </recommendedName>
</protein>
<evidence type="ECO:0000256" key="1">
    <source>
        <dbReference type="ARBA" id="ARBA00022475"/>
    </source>
</evidence>